<feature type="region of interest" description="Disordered" evidence="1">
    <location>
        <begin position="1"/>
        <end position="42"/>
    </location>
</feature>
<evidence type="ECO:0000313" key="4">
    <source>
        <dbReference type="WBParaSite" id="MBELARI_LOCUS17078"/>
    </source>
</evidence>
<dbReference type="Gene3D" id="1.25.40.420">
    <property type="match status" value="1"/>
</dbReference>
<name>A0AAF3ETD2_9BILA</name>
<sequence>MGGHSSSLRFKSRSTNDVDRIRPSAEQRSATKKKKNKLSSLAAASSRHFAKISFKRKSGDRDKIRTFRDLITKWPLEDAESLFREMDTMRQLFELYSEATNARPAVPSIGQQLLKSTTQTVEFVFKGERLPVHRRFARIRCKLITEMSSESTSVIELTSPLESITVEEFRDFINYLYTERCDLSNETLSQIKTILKITNPLCIDLETFEMTADEEGDFIIQLSSRPDVDPNHSINDHEIRLDSELIATRSELFASLVKRRHVDRVVLDENLLPRSMAPVIVHYLYTDQLDLSRISPSMISVSSLSEARAIVSGRNPDSPLHQASQLVHIAKFFGLTKLVHLCEDVIVDSLSIDTCVSILSWAEDGGSHFVANVSRAFLISEFSRIASTHHLFYLTIDQLGHLVASPFLQATELEILEAVIRWGEHELLKRMEKREPNIVADTSHSISRRGIRKTEESEKELREILNPISAFVRSDYILPSFHPTLTSAYGRGLLERSPLKDLVICSSTSEINPDLHWFCPDPHATGPRFYKPYFEALKTYLATASEDSSPTSTGSKYTTVRSSSSGMATPLKVIVVNSLPGVLDEETFRLTKERILTTVDEVDARFALCFMPRPFHKKTAVELILTRVLRELEVHPDSIEIRIAEWADSQGSTSTSSSVRLNLHSSQPALHWPDIMTLERRRKVRETEQSTEMLKIDADDRQSVYDL</sequence>
<evidence type="ECO:0000313" key="3">
    <source>
        <dbReference type="Proteomes" id="UP000887575"/>
    </source>
</evidence>
<dbReference type="InterPro" id="IPR011333">
    <property type="entry name" value="SKP1/BTB/POZ_sf"/>
</dbReference>
<dbReference type="AlphaFoldDB" id="A0AAF3ETD2"/>
<dbReference type="PROSITE" id="PS50097">
    <property type="entry name" value="BTB"/>
    <property type="match status" value="1"/>
</dbReference>
<feature type="compositionally biased region" description="Basic and acidic residues" evidence="1">
    <location>
        <begin position="14"/>
        <end position="25"/>
    </location>
</feature>
<feature type="compositionally biased region" description="Polar residues" evidence="1">
    <location>
        <begin position="1"/>
        <end position="13"/>
    </location>
</feature>
<dbReference type="Pfam" id="PF00651">
    <property type="entry name" value="BTB"/>
    <property type="match status" value="1"/>
</dbReference>
<dbReference type="InterPro" id="IPR000210">
    <property type="entry name" value="BTB/POZ_dom"/>
</dbReference>
<protein>
    <submittedName>
        <fullName evidence="4">BTB domain-containing protein</fullName>
    </submittedName>
</protein>
<feature type="domain" description="BTB" evidence="2">
    <location>
        <begin position="216"/>
        <end position="293"/>
    </location>
</feature>
<dbReference type="CDD" id="cd18186">
    <property type="entry name" value="BTB_POZ_ZBTB_KLHL-like"/>
    <property type="match status" value="1"/>
</dbReference>
<dbReference type="WBParaSite" id="MBELARI_LOCUS17078">
    <property type="protein sequence ID" value="MBELARI_LOCUS17078"/>
    <property type="gene ID" value="MBELARI_LOCUS17078"/>
</dbReference>
<dbReference type="Pfam" id="PF07707">
    <property type="entry name" value="BACK"/>
    <property type="match status" value="1"/>
</dbReference>
<evidence type="ECO:0000256" key="1">
    <source>
        <dbReference type="SAM" id="MobiDB-lite"/>
    </source>
</evidence>
<accession>A0AAF3ETD2</accession>
<dbReference type="GO" id="GO:0061138">
    <property type="term" value="P:morphogenesis of a branching epithelium"/>
    <property type="evidence" value="ECO:0007669"/>
    <property type="project" value="InterPro"/>
</dbReference>
<dbReference type="InterPro" id="IPR042345">
    <property type="entry name" value="Btbd7"/>
</dbReference>
<dbReference type="PANTHER" id="PTHR16064">
    <property type="entry name" value="BTB POZ DOMAIN CONTAINING 7"/>
    <property type="match status" value="1"/>
</dbReference>
<dbReference type="InterPro" id="IPR011705">
    <property type="entry name" value="BACK"/>
</dbReference>
<organism evidence="3 4">
    <name type="scientific">Mesorhabditis belari</name>
    <dbReference type="NCBI Taxonomy" id="2138241"/>
    <lineage>
        <taxon>Eukaryota</taxon>
        <taxon>Metazoa</taxon>
        <taxon>Ecdysozoa</taxon>
        <taxon>Nematoda</taxon>
        <taxon>Chromadorea</taxon>
        <taxon>Rhabditida</taxon>
        <taxon>Rhabditina</taxon>
        <taxon>Rhabditomorpha</taxon>
        <taxon>Rhabditoidea</taxon>
        <taxon>Rhabditidae</taxon>
        <taxon>Mesorhabditinae</taxon>
        <taxon>Mesorhabditis</taxon>
    </lineage>
</organism>
<keyword evidence="3" id="KW-1185">Reference proteome</keyword>
<dbReference type="Proteomes" id="UP000887575">
    <property type="component" value="Unassembled WGS sequence"/>
</dbReference>
<evidence type="ECO:0000259" key="2">
    <source>
        <dbReference type="PROSITE" id="PS50097"/>
    </source>
</evidence>
<dbReference type="PANTHER" id="PTHR16064:SF3">
    <property type="entry name" value="BTB_POZ DOMAIN-CONTAINING PROTEIN 7"/>
    <property type="match status" value="1"/>
</dbReference>
<dbReference type="SMART" id="SM00875">
    <property type="entry name" value="BACK"/>
    <property type="match status" value="1"/>
</dbReference>
<reference evidence="4" key="1">
    <citation type="submission" date="2024-02" db="UniProtKB">
        <authorList>
            <consortium name="WormBaseParasite"/>
        </authorList>
    </citation>
    <scope>IDENTIFICATION</scope>
</reference>
<proteinExistence type="predicted"/>
<dbReference type="SUPFAM" id="SSF54695">
    <property type="entry name" value="POZ domain"/>
    <property type="match status" value="1"/>
</dbReference>
<dbReference type="Gene3D" id="3.30.710.10">
    <property type="entry name" value="Potassium Channel Kv1.1, Chain A"/>
    <property type="match status" value="2"/>
</dbReference>